<dbReference type="AlphaFoldDB" id="A0AAW2KSV4"/>
<dbReference type="EMBL" id="JACGWJ010000027">
    <property type="protein sequence ID" value="KAL0309799.1"/>
    <property type="molecule type" value="Genomic_DNA"/>
</dbReference>
<comment type="caution">
    <text evidence="4">The sequence shown here is derived from an EMBL/GenBank/DDBJ whole genome shotgun (WGS) entry which is preliminary data.</text>
</comment>
<feature type="region of interest" description="Disordered" evidence="2">
    <location>
        <begin position="290"/>
        <end position="315"/>
    </location>
</feature>
<feature type="compositionally biased region" description="Polar residues" evidence="2">
    <location>
        <begin position="476"/>
        <end position="489"/>
    </location>
</feature>
<proteinExistence type="inferred from homology"/>
<dbReference type="InterPro" id="IPR013209">
    <property type="entry name" value="LNS2"/>
</dbReference>
<name>A0AAW2KSV4_SESRA</name>
<feature type="region of interest" description="Disordered" evidence="2">
    <location>
        <begin position="463"/>
        <end position="532"/>
    </location>
</feature>
<dbReference type="GO" id="GO:0008195">
    <property type="term" value="F:phosphatidate phosphatase activity"/>
    <property type="evidence" value="ECO:0007669"/>
    <property type="project" value="TreeGrafter"/>
</dbReference>
<organism evidence="4">
    <name type="scientific">Sesamum radiatum</name>
    <name type="common">Black benniseed</name>
    <dbReference type="NCBI Taxonomy" id="300843"/>
    <lineage>
        <taxon>Eukaryota</taxon>
        <taxon>Viridiplantae</taxon>
        <taxon>Streptophyta</taxon>
        <taxon>Embryophyta</taxon>
        <taxon>Tracheophyta</taxon>
        <taxon>Spermatophyta</taxon>
        <taxon>Magnoliopsida</taxon>
        <taxon>eudicotyledons</taxon>
        <taxon>Gunneridae</taxon>
        <taxon>Pentapetalae</taxon>
        <taxon>asterids</taxon>
        <taxon>lamiids</taxon>
        <taxon>Lamiales</taxon>
        <taxon>Pedaliaceae</taxon>
        <taxon>Sesamum</taxon>
    </lineage>
</organism>
<dbReference type="InterPro" id="IPR007651">
    <property type="entry name" value="Lipin_N"/>
</dbReference>
<reference evidence="4" key="1">
    <citation type="submission" date="2020-06" db="EMBL/GenBank/DDBJ databases">
        <authorList>
            <person name="Li T."/>
            <person name="Hu X."/>
            <person name="Zhang T."/>
            <person name="Song X."/>
            <person name="Zhang H."/>
            <person name="Dai N."/>
            <person name="Sheng W."/>
            <person name="Hou X."/>
            <person name="Wei L."/>
        </authorList>
    </citation>
    <scope>NUCLEOTIDE SEQUENCE</scope>
    <source>
        <strain evidence="4">G02</strain>
        <tissue evidence="4">Leaf</tissue>
    </source>
</reference>
<reference evidence="4" key="2">
    <citation type="journal article" date="2024" name="Plant">
        <title>Genomic evolution and insights into agronomic trait innovations of Sesamum species.</title>
        <authorList>
            <person name="Miao H."/>
            <person name="Wang L."/>
            <person name="Qu L."/>
            <person name="Liu H."/>
            <person name="Sun Y."/>
            <person name="Le M."/>
            <person name="Wang Q."/>
            <person name="Wei S."/>
            <person name="Zheng Y."/>
            <person name="Lin W."/>
            <person name="Duan Y."/>
            <person name="Cao H."/>
            <person name="Xiong S."/>
            <person name="Wang X."/>
            <person name="Wei L."/>
            <person name="Li C."/>
            <person name="Ma Q."/>
            <person name="Ju M."/>
            <person name="Zhao R."/>
            <person name="Li G."/>
            <person name="Mu C."/>
            <person name="Tian Q."/>
            <person name="Mei H."/>
            <person name="Zhang T."/>
            <person name="Gao T."/>
            <person name="Zhang H."/>
        </authorList>
    </citation>
    <scope>NUCLEOTIDE SEQUENCE</scope>
    <source>
        <strain evidence="4">G02</strain>
    </source>
</reference>
<feature type="compositionally biased region" description="Basic and acidic residues" evidence="2">
    <location>
        <begin position="408"/>
        <end position="418"/>
    </location>
</feature>
<evidence type="ECO:0000313" key="4">
    <source>
        <dbReference type="EMBL" id="KAL0309799.1"/>
    </source>
</evidence>
<dbReference type="SUPFAM" id="SSF56784">
    <property type="entry name" value="HAD-like"/>
    <property type="match status" value="1"/>
</dbReference>
<evidence type="ECO:0000256" key="2">
    <source>
        <dbReference type="SAM" id="MobiDB-lite"/>
    </source>
</evidence>
<dbReference type="PANTHER" id="PTHR12181">
    <property type="entry name" value="LIPIN"/>
    <property type="match status" value="1"/>
</dbReference>
<protein>
    <submittedName>
        <fullName evidence="4">Phosphatidate phosphatase PAH1</fullName>
    </submittedName>
</protein>
<evidence type="ECO:0000259" key="3">
    <source>
        <dbReference type="SMART" id="SM00775"/>
    </source>
</evidence>
<dbReference type="Pfam" id="PF04571">
    <property type="entry name" value="Lipin_N"/>
    <property type="match status" value="1"/>
</dbReference>
<dbReference type="SMART" id="SM00775">
    <property type="entry name" value="LNS2"/>
    <property type="match status" value="1"/>
</dbReference>
<evidence type="ECO:0000256" key="1">
    <source>
        <dbReference type="ARBA" id="ARBA00005476"/>
    </source>
</evidence>
<feature type="region of interest" description="Disordered" evidence="2">
    <location>
        <begin position="337"/>
        <end position="370"/>
    </location>
</feature>
<feature type="compositionally biased region" description="Basic and acidic residues" evidence="2">
    <location>
        <begin position="346"/>
        <end position="357"/>
    </location>
</feature>
<dbReference type="PANTHER" id="PTHR12181:SF59">
    <property type="entry name" value="PHOSPHATIDATE PHOSPHATASE PAH1"/>
    <property type="match status" value="1"/>
</dbReference>
<feature type="region of interest" description="Disordered" evidence="2">
    <location>
        <begin position="408"/>
        <end position="431"/>
    </location>
</feature>
<gene>
    <name evidence="4" type="ORF">Sradi_5922200</name>
</gene>
<accession>A0AAW2KSV4</accession>
<dbReference type="InterPro" id="IPR026058">
    <property type="entry name" value="LIPIN"/>
</dbReference>
<sequence>MDVVGKVSSFITQGMYSVATPFHPFGGAVDIIVVKQQDGTFRSTPWYVRFGKFQGVLKGAEKVVRIEVNGVEANFNMYLDNSGEAYFVREVYPGKDDDECFMNSENIDVNSTGSSNIDNDFNNGVEVQNKHLNLGMARLQRVESDTGYVFYEFQDEPSSLEGSVELPEYGSNTCDTLETVEDALESENSNSEVVLVSVDGHILTAPISSSETDDEDVELDTPQFHLGPGAGTEEYDTGEATWTSDYLSDLHSSAHNISTGKTCDANSGTLPPKHPLEPCEGDQEHLFHTQETQTSTNNDKEVCINSSSGSTSSALNKDDVFKSCLELSELAVHSTNSNKDYVGSSDEIHEATEDPHKKSPGSPLGNPETEKRNHEILTKDGSPSDSGYPISISLPEVQVEAAIHERNTLDNDGSDSKHLQFVSSNQEPQDQIDVDLAVESKPSGKEVHASDDGYCKSELVETHNAAPGPNEDTKSDASTSPEISLSENVPHSGMESHTAEDAFDPNHISIKPHDIIPGNVETAERKKDDSSMASARWRLWPIPFRRVKTLEHSDANSSVEEVFVDSECFSPRQPPTTPIARVATDSPRKQIIRTNVPTTDQIASLNLKEGQNMVNFVFSTRVLGSQKVEAHIYLWKWNARIVISDVDGTITKSDVLGQFMPLVGKDWTHSGIARFFSAIKENGYQLLFLSARAIVQAYLTKNFLFNLKQDGKSLPDGPVVISPDGLFPSLYREGAVLFLEGSLLDLHYRELSPCLALDLVLGNRFIFVINFDGNVLLIAVIRRAPHEFKIACLEDIKALFPPDYNPFYAGFGNRDTDELSYRKIGIPKGKIFIINPKGEVAINHRVEVKAYTSFHTLVNDMFPPTSLVEQEDYNSWNYWKMPLPEVE</sequence>
<comment type="similarity">
    <text evidence="1">Belongs to the lipin family.</text>
</comment>
<feature type="domain" description="LNS2/PITP" evidence="3">
    <location>
        <begin position="641"/>
        <end position="843"/>
    </location>
</feature>
<dbReference type="Pfam" id="PF08235">
    <property type="entry name" value="LNS2"/>
    <property type="match status" value="2"/>
</dbReference>
<dbReference type="InterPro" id="IPR031315">
    <property type="entry name" value="LNS2/PITP"/>
</dbReference>
<dbReference type="InterPro" id="IPR036412">
    <property type="entry name" value="HAD-like_sf"/>
</dbReference>